<gene>
    <name evidence="1" type="ORF">MZO42_16305</name>
</gene>
<reference evidence="1" key="1">
    <citation type="submission" date="2022-04" db="EMBL/GenBank/DDBJ databases">
        <title>Tomato heritable bacteria conferring resistance against bacterial wilt.</title>
        <authorList>
            <person name="Yin J."/>
        </authorList>
    </citation>
    <scope>NUCLEOTIDE SEQUENCE</scope>
    <source>
        <strain evidence="1">Cra20</strain>
    </source>
</reference>
<evidence type="ECO:0000313" key="1">
    <source>
        <dbReference type="EMBL" id="MDT8760264.1"/>
    </source>
</evidence>
<sequence length="90" mass="9813">MDQGKDEEARRALAAQAPFARLYVNHLQLAVSLSDVRIDLGQLQPGSQVPTHQVRLISSPDYLLTMQREIGGAIDRYQQQFGAIAGGAHG</sequence>
<proteinExistence type="predicted"/>
<organism evidence="1">
    <name type="scientific">Sphingomonas psychrotolerans</name>
    <dbReference type="NCBI Taxonomy" id="1327635"/>
    <lineage>
        <taxon>Bacteria</taxon>
        <taxon>Pseudomonadati</taxon>
        <taxon>Pseudomonadota</taxon>
        <taxon>Alphaproteobacteria</taxon>
        <taxon>Sphingomonadales</taxon>
        <taxon>Sphingomonadaceae</taxon>
        <taxon>Sphingomonas</taxon>
    </lineage>
</organism>
<dbReference type="EMBL" id="JALMLT010000004">
    <property type="protein sequence ID" value="MDT8760264.1"/>
    <property type="molecule type" value="Genomic_DNA"/>
</dbReference>
<dbReference type="InterPro" id="IPR021857">
    <property type="entry name" value="DUF3467"/>
</dbReference>
<name>A0ABU3N6X2_9SPHN</name>
<protein>
    <submittedName>
        <fullName evidence="1">DUF3467 domain-containing protein</fullName>
    </submittedName>
</protein>
<accession>A0ABU3N6X2</accession>
<dbReference type="Pfam" id="PF11950">
    <property type="entry name" value="DUF3467"/>
    <property type="match status" value="1"/>
</dbReference>
<comment type="caution">
    <text evidence="1">The sequence shown here is derived from an EMBL/GenBank/DDBJ whole genome shotgun (WGS) entry which is preliminary data.</text>
</comment>